<evidence type="ECO:0000313" key="8">
    <source>
        <dbReference type="Proteomes" id="UP001642487"/>
    </source>
</evidence>
<dbReference type="PANTHER" id="PTHR11240:SF75">
    <property type="entry name" value="RIBONUCLEASE 3"/>
    <property type="match status" value="1"/>
</dbReference>
<evidence type="ECO:0000256" key="6">
    <source>
        <dbReference type="RuleBase" id="RU004328"/>
    </source>
</evidence>
<protein>
    <recommendedName>
        <fullName evidence="9">S-RNase</fullName>
    </recommendedName>
</protein>
<dbReference type="InterPro" id="IPR036430">
    <property type="entry name" value="RNase_T2-like_sf"/>
</dbReference>
<evidence type="ECO:0000256" key="2">
    <source>
        <dbReference type="ARBA" id="ARBA00022722"/>
    </source>
</evidence>
<name>A0ABP0YUF9_9ROSI</name>
<organism evidence="7 8">
    <name type="scientific">Citrullus colocynthis</name>
    <name type="common">colocynth</name>
    <dbReference type="NCBI Taxonomy" id="252529"/>
    <lineage>
        <taxon>Eukaryota</taxon>
        <taxon>Viridiplantae</taxon>
        <taxon>Streptophyta</taxon>
        <taxon>Embryophyta</taxon>
        <taxon>Tracheophyta</taxon>
        <taxon>Spermatophyta</taxon>
        <taxon>Magnoliopsida</taxon>
        <taxon>eudicotyledons</taxon>
        <taxon>Gunneridae</taxon>
        <taxon>Pentapetalae</taxon>
        <taxon>rosids</taxon>
        <taxon>fabids</taxon>
        <taxon>Cucurbitales</taxon>
        <taxon>Cucurbitaceae</taxon>
        <taxon>Benincaseae</taxon>
        <taxon>Citrullus</taxon>
    </lineage>
</organism>
<evidence type="ECO:0000256" key="5">
    <source>
        <dbReference type="ARBA" id="ARBA00023239"/>
    </source>
</evidence>
<keyword evidence="2" id="KW-0540">Nuclease</keyword>
<evidence type="ECO:0000256" key="1">
    <source>
        <dbReference type="ARBA" id="ARBA00007469"/>
    </source>
</evidence>
<dbReference type="Pfam" id="PF00445">
    <property type="entry name" value="Ribonuclease_T2"/>
    <property type="match status" value="1"/>
</dbReference>
<sequence length="133" mass="15282">MANDLFVLYNQEDVKDKDYVHSQFMIAHLENDLNMVWPNVITGNNIFFWGYEWNKHGICSESKFDQATYFQKAINLRYRINLLGVMRVGGVVPNGHLKAKQRIESLIASRFGGDPILRCKTASNCQVLLTDVL</sequence>
<keyword evidence="4" id="KW-0378">Hydrolase</keyword>
<gene>
    <name evidence="7" type="ORF">CITCOLO1_LOCUS14829</name>
</gene>
<evidence type="ECO:0008006" key="9">
    <source>
        <dbReference type="Google" id="ProtNLM"/>
    </source>
</evidence>
<dbReference type="PANTHER" id="PTHR11240">
    <property type="entry name" value="RIBONUCLEASE T2"/>
    <property type="match status" value="1"/>
</dbReference>
<evidence type="ECO:0000313" key="7">
    <source>
        <dbReference type="EMBL" id="CAK9322671.1"/>
    </source>
</evidence>
<dbReference type="Proteomes" id="UP001642487">
    <property type="component" value="Chromosome 5"/>
</dbReference>
<keyword evidence="8" id="KW-1185">Reference proteome</keyword>
<proteinExistence type="inferred from homology"/>
<reference evidence="7 8" key="1">
    <citation type="submission" date="2024-03" db="EMBL/GenBank/DDBJ databases">
        <authorList>
            <person name="Gkanogiannis A."/>
            <person name="Becerra Lopez-Lavalle L."/>
        </authorList>
    </citation>
    <scope>NUCLEOTIDE SEQUENCE [LARGE SCALE GENOMIC DNA]</scope>
</reference>
<dbReference type="SUPFAM" id="SSF55895">
    <property type="entry name" value="Ribonuclease Rh-like"/>
    <property type="match status" value="1"/>
</dbReference>
<dbReference type="EMBL" id="OZ021739">
    <property type="protein sequence ID" value="CAK9322671.1"/>
    <property type="molecule type" value="Genomic_DNA"/>
</dbReference>
<evidence type="ECO:0000256" key="4">
    <source>
        <dbReference type="ARBA" id="ARBA00022801"/>
    </source>
</evidence>
<dbReference type="InterPro" id="IPR033130">
    <property type="entry name" value="RNase_T2_His_AS_2"/>
</dbReference>
<dbReference type="InterPro" id="IPR001568">
    <property type="entry name" value="RNase_T2-like"/>
</dbReference>
<keyword evidence="5" id="KW-0456">Lyase</keyword>
<keyword evidence="3" id="KW-0255">Endonuclease</keyword>
<dbReference type="Gene3D" id="3.90.730.10">
    <property type="entry name" value="Ribonuclease T2-like"/>
    <property type="match status" value="1"/>
</dbReference>
<evidence type="ECO:0000256" key="3">
    <source>
        <dbReference type="ARBA" id="ARBA00022759"/>
    </source>
</evidence>
<accession>A0ABP0YUF9</accession>
<comment type="similarity">
    <text evidence="1 6">Belongs to the RNase T2 family.</text>
</comment>
<dbReference type="PROSITE" id="PS00531">
    <property type="entry name" value="RNASE_T2_2"/>
    <property type="match status" value="1"/>
</dbReference>